<dbReference type="PANTHER" id="PTHR11556:SF35">
    <property type="entry name" value="SEDOHEPTULOSE-1,7-BISPHOSPHATASE, CHLOROPLASTIC"/>
    <property type="match status" value="1"/>
</dbReference>
<dbReference type="PRINTS" id="PR01958">
    <property type="entry name" value="S17BPHPHTASE"/>
</dbReference>
<dbReference type="FunFam" id="3.40.190.80:FF:000008">
    <property type="entry name" value="Sedoheptulose-1,7-bisphosphatase, chloroplastic"/>
    <property type="match status" value="1"/>
</dbReference>
<proteinExistence type="predicted"/>
<dbReference type="InterPro" id="IPR044015">
    <property type="entry name" value="FBPase_C_dom"/>
</dbReference>
<name>A0A8K0NAT5_COCNU</name>
<accession>A0A8K0NAT5</accession>
<reference evidence="5" key="1">
    <citation type="journal article" date="2017" name="Gigascience">
        <title>The genome draft of coconut (Cocos nucifera).</title>
        <authorList>
            <person name="Xiao Y."/>
            <person name="Xu P."/>
            <person name="Fan H."/>
            <person name="Baudouin L."/>
            <person name="Xia W."/>
            <person name="Bocs S."/>
            <person name="Xu J."/>
            <person name="Li Q."/>
            <person name="Guo A."/>
            <person name="Zhou L."/>
            <person name="Li J."/>
            <person name="Wu Y."/>
            <person name="Ma Z."/>
            <person name="Armero A."/>
            <person name="Issali A.E."/>
            <person name="Liu N."/>
            <person name="Peng M."/>
            <person name="Yang Y."/>
        </authorList>
    </citation>
    <scope>NUCLEOTIDE SEQUENCE</scope>
    <source>
        <tissue evidence="5">Spear leaf of Hainan Tall coconut</tissue>
    </source>
</reference>
<evidence type="ECO:0000259" key="4">
    <source>
        <dbReference type="Pfam" id="PF18913"/>
    </source>
</evidence>
<keyword evidence="6" id="KW-1185">Reference proteome</keyword>
<keyword evidence="1" id="KW-0479">Metal-binding</keyword>
<dbReference type="OrthoDB" id="10256725at2759"/>
<comment type="caution">
    <text evidence="5">The sequence shown here is derived from an EMBL/GenBank/DDBJ whole genome shotgun (WGS) entry which is preliminary data.</text>
</comment>
<evidence type="ECO:0000256" key="2">
    <source>
        <dbReference type="ARBA" id="ARBA00022842"/>
    </source>
</evidence>
<dbReference type="Proteomes" id="UP000797356">
    <property type="component" value="Chromosome 12"/>
</dbReference>
<feature type="domain" description="Fructose-1-6-bisphosphatase class 1 C-terminal" evidence="4">
    <location>
        <begin position="77"/>
        <end position="197"/>
    </location>
</feature>
<organism evidence="5 6">
    <name type="scientific">Cocos nucifera</name>
    <name type="common">Coconut palm</name>
    <dbReference type="NCBI Taxonomy" id="13894"/>
    <lineage>
        <taxon>Eukaryota</taxon>
        <taxon>Viridiplantae</taxon>
        <taxon>Streptophyta</taxon>
        <taxon>Embryophyta</taxon>
        <taxon>Tracheophyta</taxon>
        <taxon>Spermatophyta</taxon>
        <taxon>Magnoliopsida</taxon>
        <taxon>Liliopsida</taxon>
        <taxon>Arecaceae</taxon>
        <taxon>Arecoideae</taxon>
        <taxon>Cocoseae</taxon>
        <taxon>Attaleinae</taxon>
        <taxon>Cocos</taxon>
    </lineage>
</organism>
<dbReference type="AlphaFoldDB" id="A0A8K0NAT5"/>
<dbReference type="SUPFAM" id="SSF56655">
    <property type="entry name" value="Carbohydrate phosphatase"/>
    <property type="match status" value="1"/>
</dbReference>
<evidence type="ECO:0000313" key="6">
    <source>
        <dbReference type="Proteomes" id="UP000797356"/>
    </source>
</evidence>
<evidence type="ECO:0000313" key="5">
    <source>
        <dbReference type="EMBL" id="KAG1365852.1"/>
    </source>
</evidence>
<dbReference type="GO" id="GO:0006094">
    <property type="term" value="P:gluconeogenesis"/>
    <property type="evidence" value="ECO:0007669"/>
    <property type="project" value="TreeGrafter"/>
</dbReference>
<dbReference type="EMBL" id="CM017883">
    <property type="protein sequence ID" value="KAG1365852.1"/>
    <property type="molecule type" value="Genomic_DNA"/>
</dbReference>
<evidence type="ECO:0000256" key="3">
    <source>
        <dbReference type="ARBA" id="ARBA00024331"/>
    </source>
</evidence>
<dbReference type="GO" id="GO:0005737">
    <property type="term" value="C:cytoplasm"/>
    <property type="evidence" value="ECO:0007669"/>
    <property type="project" value="TreeGrafter"/>
</dbReference>
<dbReference type="PANTHER" id="PTHR11556">
    <property type="entry name" value="FRUCTOSE-1,6-BISPHOSPHATASE-RELATED"/>
    <property type="match status" value="1"/>
</dbReference>
<dbReference type="GO" id="GO:0042132">
    <property type="term" value="F:fructose 1,6-bisphosphate 1-phosphatase activity"/>
    <property type="evidence" value="ECO:0007669"/>
    <property type="project" value="TreeGrafter"/>
</dbReference>
<keyword evidence="2" id="KW-0460">Magnesium</keyword>
<dbReference type="GO" id="GO:0030388">
    <property type="term" value="P:fructose 1,6-bisphosphate metabolic process"/>
    <property type="evidence" value="ECO:0007669"/>
    <property type="project" value="TreeGrafter"/>
</dbReference>
<protein>
    <submittedName>
        <fullName evidence="5">Putative Sedoheptulose-1,7-bisphosphatase, chloroplastic</fullName>
    </submittedName>
</protein>
<dbReference type="Pfam" id="PF18913">
    <property type="entry name" value="FBPase_C"/>
    <property type="match status" value="1"/>
</dbReference>
<dbReference type="GO" id="GO:0046872">
    <property type="term" value="F:metal ion binding"/>
    <property type="evidence" value="ECO:0007669"/>
    <property type="project" value="UniProtKB-KW"/>
</dbReference>
<gene>
    <name evidence="5" type="ORF">COCNU_12G008520</name>
</gene>
<sequence>MGIYGPRTTYIIALKDCPGTHEFLLLDEGWLLIMSGTDLSNIAGFGLLCFCNDKGLLTIGHGLGKWRHVKDTTSIGEGKMFSPGNLRATSDNPAYDKLIDYYVREKYTLRYTGGMVPDVNQIIVKEKGIFTNVSSPTSKAKLRLLFECAPLGFLIEKAGGYSSDGTQSILDKVISNLDDRTQVAYGSKNEIIRFEETLYGSSRFAAGTPVGATV</sequence>
<dbReference type="Gene3D" id="3.40.190.80">
    <property type="match status" value="1"/>
</dbReference>
<dbReference type="GO" id="GO:0005986">
    <property type="term" value="P:sucrose biosynthetic process"/>
    <property type="evidence" value="ECO:0007669"/>
    <property type="project" value="TreeGrafter"/>
</dbReference>
<dbReference type="InterPro" id="IPR020548">
    <property type="entry name" value="Fructose_bisphosphatase_AS"/>
</dbReference>
<dbReference type="GO" id="GO:0006002">
    <property type="term" value="P:fructose 6-phosphate metabolic process"/>
    <property type="evidence" value="ECO:0007669"/>
    <property type="project" value="TreeGrafter"/>
</dbReference>
<evidence type="ECO:0000256" key="1">
    <source>
        <dbReference type="ARBA" id="ARBA00022723"/>
    </source>
</evidence>
<dbReference type="InterPro" id="IPR023079">
    <property type="entry name" value="SBPase"/>
</dbReference>
<dbReference type="InterPro" id="IPR000146">
    <property type="entry name" value="FBPase_class-1"/>
</dbReference>
<reference evidence="5" key="2">
    <citation type="submission" date="2019-07" db="EMBL/GenBank/DDBJ databases">
        <authorList>
            <person name="Yang Y."/>
            <person name="Bocs S."/>
            <person name="Baudouin L."/>
        </authorList>
    </citation>
    <scope>NUCLEOTIDE SEQUENCE</scope>
    <source>
        <tissue evidence="5">Spear leaf of Hainan Tall coconut</tissue>
    </source>
</reference>
<dbReference type="PROSITE" id="PS00124">
    <property type="entry name" value="FBPASE"/>
    <property type="match status" value="1"/>
</dbReference>
<dbReference type="GO" id="GO:0006000">
    <property type="term" value="P:fructose metabolic process"/>
    <property type="evidence" value="ECO:0007669"/>
    <property type="project" value="TreeGrafter"/>
</dbReference>
<comment type="pathway">
    <text evidence="3">Carbohydrate biosynthesis.</text>
</comment>